<comment type="subcellular location">
    <subcellularLocation>
        <location evidence="1">Periplasm</location>
    </subcellularLocation>
</comment>
<keyword evidence="4" id="KW-0574">Periplasm</keyword>
<gene>
    <name evidence="9" type="ORF">DPC26_21960</name>
    <name evidence="10" type="ORF">FRN22_21010</name>
</gene>
<dbReference type="Pfam" id="PF02753">
    <property type="entry name" value="PapD_C"/>
    <property type="match status" value="1"/>
</dbReference>
<evidence type="ECO:0000256" key="3">
    <source>
        <dbReference type="ARBA" id="ARBA00022729"/>
    </source>
</evidence>
<dbReference type="NCBIfam" id="NF011758">
    <property type="entry name" value="PRK15211.1"/>
    <property type="match status" value="1"/>
</dbReference>
<dbReference type="InterPro" id="IPR050643">
    <property type="entry name" value="Periplasmic_pilus_chap"/>
</dbReference>
<evidence type="ECO:0000256" key="6">
    <source>
        <dbReference type="SAM" id="SignalP"/>
    </source>
</evidence>
<dbReference type="EMBL" id="AAJCYU010000038">
    <property type="protein sequence ID" value="ECK7315195.1"/>
    <property type="molecule type" value="Genomic_DNA"/>
</dbReference>
<dbReference type="InterPro" id="IPR008962">
    <property type="entry name" value="PapD-like_sf"/>
</dbReference>
<keyword evidence="3 6" id="KW-0732">Signal</keyword>
<dbReference type="Gene3D" id="2.60.40.10">
    <property type="entry name" value="Immunoglobulins"/>
    <property type="match status" value="2"/>
</dbReference>
<dbReference type="InterPro" id="IPR001829">
    <property type="entry name" value="Pili_assmbl_chaperone_bac"/>
</dbReference>
<dbReference type="AlphaFoldDB" id="A0A3U4YGP3"/>
<dbReference type="SUPFAM" id="SSF49354">
    <property type="entry name" value="PapD-like"/>
    <property type="match status" value="1"/>
</dbReference>
<feature type="domain" description="Pili assembly chaperone N-terminal" evidence="7">
    <location>
        <begin position="29"/>
        <end position="145"/>
    </location>
</feature>
<evidence type="ECO:0000313" key="10">
    <source>
        <dbReference type="EMBL" id="ECK7315195.1"/>
    </source>
</evidence>
<feature type="domain" description="Pili assembly chaperone C-terminal" evidence="8">
    <location>
        <begin position="167"/>
        <end position="228"/>
    </location>
</feature>
<organism evidence="10">
    <name type="scientific">Salmonella enterica I</name>
    <dbReference type="NCBI Taxonomy" id="59201"/>
    <lineage>
        <taxon>Bacteria</taxon>
        <taxon>Pseudomonadati</taxon>
        <taxon>Pseudomonadota</taxon>
        <taxon>Gammaproteobacteria</taxon>
        <taxon>Enterobacterales</taxon>
        <taxon>Enterobacteriaceae</taxon>
        <taxon>Salmonella</taxon>
    </lineage>
</organism>
<protein>
    <submittedName>
        <fullName evidence="9 10">Fimbrial chaperone</fullName>
    </submittedName>
</protein>
<accession>A0A3U4YGP3</accession>
<keyword evidence="5" id="KW-0143">Chaperone</keyword>
<proteinExistence type="inferred from homology"/>
<reference evidence="10" key="1">
    <citation type="submission" date="2019-08" db="EMBL/GenBank/DDBJ databases">
        <authorList>
            <person name="Ashton P.M."/>
            <person name="Dallman T."/>
            <person name="Nair S."/>
            <person name="De Pinna E."/>
            <person name="Peters T."/>
            <person name="Grant K."/>
        </authorList>
    </citation>
    <scope>NUCLEOTIDE SEQUENCE</scope>
    <source>
        <strain evidence="9">527491</strain>
        <strain evidence="10">780192</strain>
    </source>
</reference>
<evidence type="ECO:0000259" key="7">
    <source>
        <dbReference type="Pfam" id="PF00345"/>
    </source>
</evidence>
<comment type="caution">
    <text evidence="10">The sequence shown here is derived from an EMBL/GenBank/DDBJ whole genome shotgun (WGS) entry which is preliminary data.</text>
</comment>
<dbReference type="InterPro" id="IPR016147">
    <property type="entry name" value="Pili_assmbl_chaperone_N"/>
</dbReference>
<evidence type="ECO:0000256" key="1">
    <source>
        <dbReference type="ARBA" id="ARBA00004418"/>
    </source>
</evidence>
<sequence length="233" mass="25574">MNNRKKIVLQAVQGALLGTTLMSSAMAAFTLNGTRFIYEEGKKNISFEVSNSSQETYGGQVWIDSVSQNKADVFMVPSPPFFKVGPKGKQIVRLMNVNPALPSDRESLFRLNVQEIPPKPKETDGSVLAIAMNTQVKLFYRPKALVEGRKDAEKQLTLVNRDGSVWIKNPTPYYFAVTKVKSQGKEVKLNSDAQRALTQLAPYSEVSTGHSGLSGVSVDALNDWGGAVSYDIK</sequence>
<dbReference type="EMBL" id="AAIVFG010000041">
    <property type="protein sequence ID" value="ECI4618249.1"/>
    <property type="molecule type" value="Genomic_DNA"/>
</dbReference>
<evidence type="ECO:0000256" key="4">
    <source>
        <dbReference type="ARBA" id="ARBA00022764"/>
    </source>
</evidence>
<dbReference type="InterPro" id="IPR036316">
    <property type="entry name" value="Pili_assmbl_chap_C_dom_sf"/>
</dbReference>
<feature type="signal peptide" evidence="6">
    <location>
        <begin position="1"/>
        <end position="27"/>
    </location>
</feature>
<dbReference type="InterPro" id="IPR016148">
    <property type="entry name" value="Pili_assmbl_chaperone_C"/>
</dbReference>
<evidence type="ECO:0000256" key="2">
    <source>
        <dbReference type="ARBA" id="ARBA00007399"/>
    </source>
</evidence>
<evidence type="ECO:0000259" key="8">
    <source>
        <dbReference type="Pfam" id="PF02753"/>
    </source>
</evidence>
<dbReference type="PANTHER" id="PTHR30251:SF2">
    <property type="entry name" value="FIMBRIAL CHAPERONE YADV-RELATED"/>
    <property type="match status" value="1"/>
</dbReference>
<name>A0A3U4YGP3_SALET</name>
<feature type="chain" id="PRO_5036097013" evidence="6">
    <location>
        <begin position="28"/>
        <end position="233"/>
    </location>
</feature>
<dbReference type="Pfam" id="PF00345">
    <property type="entry name" value="PapD_N"/>
    <property type="match status" value="1"/>
</dbReference>
<comment type="similarity">
    <text evidence="2">Belongs to the periplasmic pilus chaperone family.</text>
</comment>
<dbReference type="PANTHER" id="PTHR30251">
    <property type="entry name" value="PILUS ASSEMBLY CHAPERONE"/>
    <property type="match status" value="1"/>
</dbReference>
<dbReference type="InterPro" id="IPR013783">
    <property type="entry name" value="Ig-like_fold"/>
</dbReference>
<evidence type="ECO:0000313" key="9">
    <source>
        <dbReference type="EMBL" id="ECI4618249.1"/>
    </source>
</evidence>
<dbReference type="PRINTS" id="PR00969">
    <property type="entry name" value="CHAPERONPILI"/>
</dbReference>
<dbReference type="SUPFAM" id="SSF49584">
    <property type="entry name" value="Periplasmic chaperone C-domain"/>
    <property type="match status" value="1"/>
</dbReference>
<evidence type="ECO:0000256" key="5">
    <source>
        <dbReference type="ARBA" id="ARBA00023186"/>
    </source>
</evidence>
<dbReference type="GO" id="GO:0071555">
    <property type="term" value="P:cell wall organization"/>
    <property type="evidence" value="ECO:0007669"/>
    <property type="project" value="InterPro"/>
</dbReference>
<dbReference type="GO" id="GO:0030288">
    <property type="term" value="C:outer membrane-bounded periplasmic space"/>
    <property type="evidence" value="ECO:0007669"/>
    <property type="project" value="InterPro"/>
</dbReference>